<organism evidence="1 2">
    <name type="scientific">Rhizoclosmatium globosum</name>
    <dbReference type="NCBI Taxonomy" id="329046"/>
    <lineage>
        <taxon>Eukaryota</taxon>
        <taxon>Fungi</taxon>
        <taxon>Fungi incertae sedis</taxon>
        <taxon>Chytridiomycota</taxon>
        <taxon>Chytridiomycota incertae sedis</taxon>
        <taxon>Chytridiomycetes</taxon>
        <taxon>Chytridiales</taxon>
        <taxon>Chytriomycetaceae</taxon>
        <taxon>Rhizoclosmatium</taxon>
    </lineage>
</organism>
<sequence>MALKNKIQSARKNRGKKAISISNFVIPDIIRRLGQPANDIHPPAVNPAVILPDLQLHDDIRRDLEIEERVLRIKEEIKEFHQSQGAQEPAVYPMSVLLRQSALPIVQITVKPNKFKPLLPSFSACMLSIGLLKNGYVARKHIAPIGPLPSVKHLPQFDDKNCTFTPGCKHVKDLSTLKKAHLQAHLRMNRVYIHDEKARMKLIFLKSFQKTSTRMPNGWSSENDGLLVKGHDLL</sequence>
<dbReference type="Proteomes" id="UP000193642">
    <property type="component" value="Unassembled WGS sequence"/>
</dbReference>
<name>A0A1Y2BIK8_9FUNG</name>
<dbReference type="EMBL" id="MCGO01000063">
    <property type="protein sequence ID" value="ORY34410.1"/>
    <property type="molecule type" value="Genomic_DNA"/>
</dbReference>
<accession>A0A1Y2BIK8</accession>
<dbReference type="AlphaFoldDB" id="A0A1Y2BIK8"/>
<keyword evidence="2" id="KW-1185">Reference proteome</keyword>
<comment type="caution">
    <text evidence="1">The sequence shown here is derived from an EMBL/GenBank/DDBJ whole genome shotgun (WGS) entry which is preliminary data.</text>
</comment>
<proteinExistence type="predicted"/>
<protein>
    <submittedName>
        <fullName evidence="1">Uncharacterized protein</fullName>
    </submittedName>
</protein>
<evidence type="ECO:0000313" key="1">
    <source>
        <dbReference type="EMBL" id="ORY34410.1"/>
    </source>
</evidence>
<gene>
    <name evidence="1" type="ORF">BCR33DRAFT_791033</name>
</gene>
<evidence type="ECO:0000313" key="2">
    <source>
        <dbReference type="Proteomes" id="UP000193642"/>
    </source>
</evidence>
<reference evidence="1 2" key="1">
    <citation type="submission" date="2016-07" db="EMBL/GenBank/DDBJ databases">
        <title>Pervasive Adenine N6-methylation of Active Genes in Fungi.</title>
        <authorList>
            <consortium name="DOE Joint Genome Institute"/>
            <person name="Mondo S.J."/>
            <person name="Dannebaum R.O."/>
            <person name="Kuo R.C."/>
            <person name="Labutti K."/>
            <person name="Haridas S."/>
            <person name="Kuo A."/>
            <person name="Salamov A."/>
            <person name="Ahrendt S.R."/>
            <person name="Lipzen A."/>
            <person name="Sullivan W."/>
            <person name="Andreopoulos W.B."/>
            <person name="Clum A."/>
            <person name="Lindquist E."/>
            <person name="Daum C."/>
            <person name="Ramamoorthy G.K."/>
            <person name="Gryganskyi A."/>
            <person name="Culley D."/>
            <person name="Magnuson J.K."/>
            <person name="James T.Y."/>
            <person name="O'Malley M.A."/>
            <person name="Stajich J.E."/>
            <person name="Spatafora J.W."/>
            <person name="Visel A."/>
            <person name="Grigoriev I.V."/>
        </authorList>
    </citation>
    <scope>NUCLEOTIDE SEQUENCE [LARGE SCALE GENOMIC DNA]</scope>
    <source>
        <strain evidence="1 2">JEL800</strain>
    </source>
</reference>